<accession>A0ABU6IAP1</accession>
<feature type="domain" description="Tape measure protein N-terminal" evidence="5">
    <location>
        <begin position="79"/>
        <end position="269"/>
    </location>
</feature>
<dbReference type="NCBIfam" id="TIGR01541">
    <property type="entry name" value="tape_meas_lam_C"/>
    <property type="match status" value="1"/>
</dbReference>
<dbReference type="RefSeq" id="WP_326293143.1">
    <property type="nucleotide sequence ID" value="NZ_JAYMCU010000057.1"/>
</dbReference>
<organism evidence="6 7">
    <name type="scientific">Leclercia adecarboxylata</name>
    <dbReference type="NCBI Taxonomy" id="83655"/>
    <lineage>
        <taxon>Bacteria</taxon>
        <taxon>Pseudomonadati</taxon>
        <taxon>Pseudomonadota</taxon>
        <taxon>Gammaproteobacteria</taxon>
        <taxon>Enterobacterales</taxon>
        <taxon>Enterobacteriaceae</taxon>
        <taxon>Leclercia</taxon>
    </lineage>
</organism>
<dbReference type="NCBIfam" id="TIGR02675">
    <property type="entry name" value="tape_meas_nterm"/>
    <property type="match status" value="1"/>
</dbReference>
<evidence type="ECO:0000259" key="5">
    <source>
        <dbReference type="Pfam" id="PF20155"/>
    </source>
</evidence>
<feature type="coiled-coil region" evidence="1">
    <location>
        <begin position="600"/>
        <end position="627"/>
    </location>
</feature>
<dbReference type="InterPro" id="IPR009302">
    <property type="entry name" value="Tail_length_tape_measure"/>
</dbReference>
<protein>
    <submittedName>
        <fullName evidence="6">Phage tail tape measure protein</fullName>
    </submittedName>
</protein>
<dbReference type="InterPro" id="IPR013491">
    <property type="entry name" value="Tape_meas_N"/>
</dbReference>
<dbReference type="Pfam" id="PF06120">
    <property type="entry name" value="Phage_HK97_TLTM"/>
    <property type="match status" value="1"/>
</dbReference>
<evidence type="ECO:0000313" key="7">
    <source>
        <dbReference type="Proteomes" id="UP001357437"/>
    </source>
</evidence>
<feature type="domain" description="Bacteriophage tail tape measure C-terminal" evidence="4">
    <location>
        <begin position="926"/>
        <end position="999"/>
    </location>
</feature>
<evidence type="ECO:0000259" key="3">
    <source>
        <dbReference type="Pfam" id="PF06120"/>
    </source>
</evidence>
<gene>
    <name evidence="6" type="ORF">VOF76_21075</name>
</gene>
<evidence type="ECO:0000259" key="4">
    <source>
        <dbReference type="Pfam" id="PF09718"/>
    </source>
</evidence>
<sequence length="1170" mass="122985">MAALRELIIKISANSQSFQSEIARASRMGSDYYRTMQNGSRQAAASAKESEKALAELTDGFASAGRAAAAAGAAFATGKLVQIADEWTSVNARLKQASSSTDDFTNSQLQLMQISQRTGTAFSDNANLFSRAAASMREFGYDSADVLRVTEAVSTGLKISGASAEESGSVITQFSQALAQGVLRGEEFNAVNESGDRVVRALAAGMGVARKDLKAMADQGQLTIDKVVPAIVSQLETLRGEFSSMPQTVSGSMQRVTNSFMAWVGGVNQATGATAALSGGLDGLAGFLDGLSRSAVSGALDDVANNMTLVTTAATGLVGIGLAKYLSGIVTSATGATASLISAAKAEVALAVAQERAAQSSVAASRADVYRAQQALQSARGADIQAAQQEKIAAAEAKVTAAQARLTAALASGTATEKVRARAALERAQSGLAAAKNADAQAAAERRLASAQAALKRNLDGRITAQNNLNSVTSVGTRLMGGAMGLIGGVPGLVMLGAGAWYALYQSQEQARQSAQEYAKQIDQIREKTSTMSLPDVEENRKKTVESLAEIDRQIAEQQKKITQKEKQVRDLNTSRGKPGVTGENDLNIVRAITIVTGDLAVEEDKLNNLREQARIIQQALAEIERRRTDQLREQAWKQNQAYQSLLMMNGQHSELNRLLSLGNQLLSSRGALVNAPMRLPQAPVSTQDQQSLIQKQQQAELAGLTGLARIRKQAQFDLEKMGRTGPENSTYAADYVKAAEAEYNNAQRVTDAQRSQADATRDAGKAAREAAQTAEQYSRKMSDLSIATEVQKVRATQGEQAAELFAASHESGTKWSEEQRKSIEAGAVALAQWSQKADEAVRKQREMTDALKDLKDAARRYQDETELNAKTSGMGSRDQDQYRERQEVERVFDKTDKGAEAVAARASALDALDKKYQQAKASELDWRAGVSAGLADWMDNVSNVAGTVSQGITSTMDSALDNVASMLVRGKADWKEWGLSALEMIAKVSLQMAAVSALGGSSSLLGSLVGSVAGAFGGGAAAAAGATPSGAYSAAAGALTFNAKGGVYDSPSLSAFSNSIVDTPTFFAFAKGAGVMGEAGPEAIMPLTRAADGSLGVRAVSSGVNNAAGYGNTAITVHAPVNITQDGSAGEISNANTASTARQLEGIVQQTLTDRLRKEISPGGILYRR</sequence>
<evidence type="ECO:0000313" key="6">
    <source>
        <dbReference type="EMBL" id="MEC3938656.1"/>
    </source>
</evidence>
<dbReference type="InterPro" id="IPR006431">
    <property type="entry name" value="Phage_tape_meas_C"/>
</dbReference>
<proteinExistence type="predicted"/>
<evidence type="ECO:0000256" key="2">
    <source>
        <dbReference type="SAM" id="MobiDB-lite"/>
    </source>
</evidence>
<feature type="domain" description="Tail length tape measure" evidence="3">
    <location>
        <begin position="466"/>
        <end position="749"/>
    </location>
</feature>
<dbReference type="Pfam" id="PF09718">
    <property type="entry name" value="Tape_meas_lam_C"/>
    <property type="match status" value="1"/>
</dbReference>
<reference evidence="6 7" key="1">
    <citation type="submission" date="2024-01" db="EMBL/GenBank/DDBJ databases">
        <title>Comparative Genomics of Leclercia adecarboxylata Strains Isolated from Several Sources.</title>
        <authorList>
            <person name="Yescas-Zazueta V."/>
            <person name="Balbuena-Alonso M.G."/>
            <person name="Valencia D."/>
            <person name="Mendez-Pfeiffer P.A."/>
            <person name="Ballesteros-Monrreal M.G."/>
            <person name="Rocha-Gracia R.D.C."/>
            <person name="Barrios-Villa E."/>
        </authorList>
    </citation>
    <scope>NUCLEOTIDE SEQUENCE [LARGE SCALE GENOMIC DNA]</scope>
    <source>
        <strain evidence="6 7">33MEM</strain>
    </source>
</reference>
<dbReference type="EMBL" id="JAYMCU010000057">
    <property type="protein sequence ID" value="MEC3938656.1"/>
    <property type="molecule type" value="Genomic_DNA"/>
</dbReference>
<comment type="caution">
    <text evidence="6">The sequence shown here is derived from an EMBL/GenBank/DDBJ whole genome shotgun (WGS) entry which is preliminary data.</text>
</comment>
<dbReference type="Proteomes" id="UP001357437">
    <property type="component" value="Unassembled WGS sequence"/>
</dbReference>
<feature type="region of interest" description="Disordered" evidence="2">
    <location>
        <begin position="864"/>
        <end position="884"/>
    </location>
</feature>
<keyword evidence="7" id="KW-1185">Reference proteome</keyword>
<feature type="coiled-coil region" evidence="1">
    <location>
        <begin position="508"/>
        <end position="575"/>
    </location>
</feature>
<dbReference type="Pfam" id="PF20155">
    <property type="entry name" value="TMP_3"/>
    <property type="match status" value="1"/>
</dbReference>
<keyword evidence="1" id="KW-0175">Coiled coil</keyword>
<evidence type="ECO:0000256" key="1">
    <source>
        <dbReference type="SAM" id="Coils"/>
    </source>
</evidence>
<name>A0ABU6IAP1_9ENTR</name>